<feature type="region of interest" description="Disordered" evidence="1">
    <location>
        <begin position="156"/>
        <end position="179"/>
    </location>
</feature>
<dbReference type="EMBL" id="LZPO01027385">
    <property type="protein sequence ID" value="OBS78794.1"/>
    <property type="molecule type" value="Genomic_DNA"/>
</dbReference>
<dbReference type="Gene3D" id="3.40.50.10490">
    <property type="entry name" value="Glucose-6-phosphate isomerase like protein, domain 1"/>
    <property type="match status" value="1"/>
</dbReference>
<accession>A0A1A6HKM7</accession>
<name>A0A1A6HKM7_NEOLE</name>
<evidence type="ECO:0000313" key="2">
    <source>
        <dbReference type="EMBL" id="OBS78794.1"/>
    </source>
</evidence>
<keyword evidence="3" id="KW-1185">Reference proteome</keyword>
<protein>
    <submittedName>
        <fullName evidence="2">Uncharacterized protein</fullName>
    </submittedName>
</protein>
<sequence>HPPKGKSCYLHHSSEEEQGKLLLAVPASVATENPNDACVISSGNTGQWAVLKAPQIAGDVTPGTFFHQIQEASWEMHFSVGWLPHSLECELPLAPSSGHARSATSTPALAFTAAATTTHSQTPTTHKQLQLPSARPCNAHILCSALLHSNIQPHTSLSSSADLAEPRPALSSPQQCKQQPRIWCPTEPLYHAVQTPWPTPGFTKLTKTLETQGPSPNTWVPKQMALDRNGIAD</sequence>
<dbReference type="Proteomes" id="UP000092124">
    <property type="component" value="Unassembled WGS sequence"/>
</dbReference>
<feature type="non-terminal residue" evidence="2">
    <location>
        <position position="1"/>
    </location>
</feature>
<feature type="region of interest" description="Disordered" evidence="1">
    <location>
        <begin position="211"/>
        <end position="233"/>
    </location>
</feature>
<feature type="compositionally biased region" description="Polar residues" evidence="1">
    <location>
        <begin position="211"/>
        <end position="220"/>
    </location>
</feature>
<proteinExistence type="predicted"/>
<dbReference type="AlphaFoldDB" id="A0A1A6HKM7"/>
<organism evidence="2 3">
    <name type="scientific">Neotoma lepida</name>
    <name type="common">Desert woodrat</name>
    <dbReference type="NCBI Taxonomy" id="56216"/>
    <lineage>
        <taxon>Eukaryota</taxon>
        <taxon>Metazoa</taxon>
        <taxon>Chordata</taxon>
        <taxon>Craniata</taxon>
        <taxon>Vertebrata</taxon>
        <taxon>Euteleostomi</taxon>
        <taxon>Mammalia</taxon>
        <taxon>Eutheria</taxon>
        <taxon>Euarchontoglires</taxon>
        <taxon>Glires</taxon>
        <taxon>Rodentia</taxon>
        <taxon>Myomorpha</taxon>
        <taxon>Muroidea</taxon>
        <taxon>Cricetidae</taxon>
        <taxon>Neotominae</taxon>
        <taxon>Neotoma</taxon>
    </lineage>
</organism>
<dbReference type="STRING" id="56216.A0A1A6HKM7"/>
<evidence type="ECO:0000313" key="3">
    <source>
        <dbReference type="Proteomes" id="UP000092124"/>
    </source>
</evidence>
<reference evidence="2 3" key="1">
    <citation type="submission" date="2016-06" db="EMBL/GenBank/DDBJ databases">
        <title>The Draft Genome Sequence and Annotation of the Desert Woodrat Neotoma lepida.</title>
        <authorList>
            <person name="Campbell M."/>
            <person name="Oakeson K.F."/>
            <person name="Yandell M."/>
            <person name="Halpert J.R."/>
            <person name="Dearing D."/>
        </authorList>
    </citation>
    <scope>NUCLEOTIDE SEQUENCE [LARGE SCALE GENOMIC DNA]</scope>
    <source>
        <strain evidence="2">417</strain>
        <tissue evidence="2">Liver</tissue>
    </source>
</reference>
<evidence type="ECO:0000256" key="1">
    <source>
        <dbReference type="SAM" id="MobiDB-lite"/>
    </source>
</evidence>
<feature type="non-terminal residue" evidence="2">
    <location>
        <position position="233"/>
    </location>
</feature>
<comment type="caution">
    <text evidence="2">The sequence shown here is derived from an EMBL/GenBank/DDBJ whole genome shotgun (WGS) entry which is preliminary data.</text>
</comment>
<gene>
    <name evidence="2" type="ORF">A6R68_18813</name>
</gene>